<reference evidence="7 8" key="1">
    <citation type="submission" date="2020-10" db="EMBL/GenBank/DDBJ databases">
        <authorList>
            <person name="Sedaghatjoo S."/>
        </authorList>
    </citation>
    <scope>NUCLEOTIDE SEQUENCE [LARGE SCALE GENOMIC DNA]</scope>
    <source>
        <strain evidence="7 8">LLFL</strain>
    </source>
</reference>
<dbReference type="GO" id="GO:0008270">
    <property type="term" value="F:zinc ion binding"/>
    <property type="evidence" value="ECO:0007669"/>
    <property type="project" value="UniProtKB-KW"/>
</dbReference>
<evidence type="ECO:0000313" key="7">
    <source>
        <dbReference type="EMBL" id="CAD6954152.1"/>
    </source>
</evidence>
<dbReference type="PROSITE" id="PS50157">
    <property type="entry name" value="ZINC_FINGER_C2H2_2"/>
    <property type="match status" value="6"/>
</dbReference>
<keyword evidence="1" id="KW-0479">Metal-binding</keyword>
<keyword evidence="2" id="KW-0677">Repeat</keyword>
<keyword evidence="4" id="KW-0862">Zinc</keyword>
<evidence type="ECO:0000313" key="8">
    <source>
        <dbReference type="Proteomes" id="UP000836404"/>
    </source>
</evidence>
<dbReference type="InterPro" id="IPR050329">
    <property type="entry name" value="GLI_C2H2-zinc-finger"/>
</dbReference>
<dbReference type="FunFam" id="3.30.160.60:FF:000624">
    <property type="entry name" value="zinc finger protein 697"/>
    <property type="match status" value="2"/>
</dbReference>
<evidence type="ECO:0000256" key="2">
    <source>
        <dbReference type="ARBA" id="ARBA00022737"/>
    </source>
</evidence>
<sequence>MLQMAFNTNFPTCPIETLQTVNCSGCTTINPTLGSGLLDANTLLQACSIPDCAPGFGLNENFQCCPLDSYNPLCHRGYAGGDFHSTSTIVGLDTCCEGLILGQPHVRPCKRLCLAESSSVAATGLASPSLASVVSSLPSGLGPSSPSSGGDTLTATDSTLPSPTHPGLRAFGSLPDSEGEEDEAGSVIGAGGIDLRNDAAATAAAALLARGLRSKKQSRSALLAPKSVVQTSRQPRPPDSTESAASEEEGVESDVHVCQWEDCHAQFASSAELTTHLTEAHVGSGKSEYVCHWEGCERNGRVFAQRQKLCRHLQSHTGDRPHQCSICQKRFTEATTLSQHIRAAHTTERPYKCDFPGCNKAFSVAGSLTIHKRTHSGEKPFKCPFEGCDKAFAESSNLSKHVRVHTGARPFICSECGHGFARPDGLERHKKVHRRQREKEAQEQQEEGEAVEAAS</sequence>
<dbReference type="InterPro" id="IPR056436">
    <property type="entry name" value="Znf-C2H2_ZIC1-5/GLI1-3-like"/>
</dbReference>
<feature type="region of interest" description="Disordered" evidence="6">
    <location>
        <begin position="218"/>
        <end position="252"/>
    </location>
</feature>
<gene>
    <name evidence="7" type="ORF">JKILLFL_G4050</name>
</gene>
<dbReference type="GO" id="GO:0045944">
    <property type="term" value="P:positive regulation of transcription by RNA polymerase II"/>
    <property type="evidence" value="ECO:0007669"/>
    <property type="project" value="UniProtKB-ARBA"/>
</dbReference>
<dbReference type="FunFam" id="3.30.160.60:FF:000125">
    <property type="entry name" value="Putative zinc finger protein 143"/>
    <property type="match status" value="2"/>
</dbReference>
<evidence type="ECO:0000256" key="6">
    <source>
        <dbReference type="SAM" id="MobiDB-lite"/>
    </source>
</evidence>
<feature type="compositionally biased region" description="Polar residues" evidence="6">
    <location>
        <begin position="151"/>
        <end position="162"/>
    </location>
</feature>
<dbReference type="Proteomes" id="UP000836404">
    <property type="component" value="Unassembled WGS sequence"/>
</dbReference>
<proteinExistence type="predicted"/>
<evidence type="ECO:0000256" key="1">
    <source>
        <dbReference type="ARBA" id="ARBA00022723"/>
    </source>
</evidence>
<feature type="region of interest" description="Disordered" evidence="6">
    <location>
        <begin position="422"/>
        <end position="455"/>
    </location>
</feature>
<dbReference type="Pfam" id="PF00096">
    <property type="entry name" value="zf-C2H2"/>
    <property type="match status" value="4"/>
</dbReference>
<dbReference type="GO" id="GO:0005634">
    <property type="term" value="C:nucleus"/>
    <property type="evidence" value="ECO:0007669"/>
    <property type="project" value="TreeGrafter"/>
</dbReference>
<keyword evidence="8" id="KW-1185">Reference proteome</keyword>
<dbReference type="InterPro" id="IPR013087">
    <property type="entry name" value="Znf_C2H2_type"/>
</dbReference>
<comment type="caution">
    <text evidence="7">The sequence shown here is derived from an EMBL/GenBank/DDBJ whole genome shotgun (WGS) entry which is preliminary data.</text>
</comment>
<dbReference type="GO" id="GO:0000981">
    <property type="term" value="F:DNA-binding transcription factor activity, RNA polymerase II-specific"/>
    <property type="evidence" value="ECO:0007669"/>
    <property type="project" value="UniProtKB-ARBA"/>
</dbReference>
<protein>
    <submittedName>
        <fullName evidence="7">Uncharacterized protein</fullName>
    </submittedName>
</protein>
<dbReference type="SMART" id="SM00355">
    <property type="entry name" value="ZnF_C2H2"/>
    <property type="match status" value="6"/>
</dbReference>
<evidence type="ECO:0000256" key="3">
    <source>
        <dbReference type="ARBA" id="ARBA00022771"/>
    </source>
</evidence>
<dbReference type="AlphaFoldDB" id="A0A9N8QK36"/>
<dbReference type="SUPFAM" id="SSF57667">
    <property type="entry name" value="beta-beta-alpha zinc fingers"/>
    <property type="match status" value="3"/>
</dbReference>
<keyword evidence="3 5" id="KW-0863">Zinc-finger</keyword>
<dbReference type="InterPro" id="IPR036236">
    <property type="entry name" value="Znf_C2H2_sf"/>
</dbReference>
<dbReference type="EMBL" id="CAJHJF010006079">
    <property type="protein sequence ID" value="CAD6954152.1"/>
    <property type="molecule type" value="Genomic_DNA"/>
</dbReference>
<accession>A0A9N8QK36</accession>
<feature type="compositionally biased region" description="Low complexity" evidence="6">
    <location>
        <begin position="136"/>
        <end position="150"/>
    </location>
</feature>
<dbReference type="Pfam" id="PF23561">
    <property type="entry name" value="zf-C2H2_15"/>
    <property type="match status" value="1"/>
</dbReference>
<dbReference type="GO" id="GO:0000978">
    <property type="term" value="F:RNA polymerase II cis-regulatory region sequence-specific DNA binding"/>
    <property type="evidence" value="ECO:0007669"/>
    <property type="project" value="TreeGrafter"/>
</dbReference>
<feature type="region of interest" description="Disordered" evidence="6">
    <location>
        <begin position="136"/>
        <end position="185"/>
    </location>
</feature>
<organism evidence="7 8">
    <name type="scientific">Tilletia laevis</name>
    <dbReference type="NCBI Taxonomy" id="157183"/>
    <lineage>
        <taxon>Eukaryota</taxon>
        <taxon>Fungi</taxon>
        <taxon>Dikarya</taxon>
        <taxon>Basidiomycota</taxon>
        <taxon>Ustilaginomycotina</taxon>
        <taxon>Exobasidiomycetes</taxon>
        <taxon>Tilletiales</taxon>
        <taxon>Tilletiaceae</taxon>
        <taxon>Tilletia</taxon>
    </lineage>
</organism>
<dbReference type="PANTHER" id="PTHR19818">
    <property type="entry name" value="ZINC FINGER PROTEIN ZIC AND GLI"/>
    <property type="match status" value="1"/>
</dbReference>
<evidence type="ECO:0000256" key="4">
    <source>
        <dbReference type="ARBA" id="ARBA00022833"/>
    </source>
</evidence>
<dbReference type="PANTHER" id="PTHR19818:SF139">
    <property type="entry name" value="PAIR-RULE PROTEIN ODD-PAIRED"/>
    <property type="match status" value="1"/>
</dbReference>
<dbReference type="PROSITE" id="PS00028">
    <property type="entry name" value="ZINC_FINGER_C2H2_1"/>
    <property type="match status" value="5"/>
</dbReference>
<evidence type="ECO:0000256" key="5">
    <source>
        <dbReference type="PROSITE-ProRule" id="PRU00042"/>
    </source>
</evidence>
<name>A0A9N8QK36_9BASI</name>
<dbReference type="Gene3D" id="3.30.160.60">
    <property type="entry name" value="Classic Zinc Finger"/>
    <property type="match status" value="6"/>
</dbReference>
<feature type="compositionally biased region" description="Acidic residues" evidence="6">
    <location>
        <begin position="443"/>
        <end position="455"/>
    </location>
</feature>